<accession>A0A4P8WJI5</accession>
<sequence length="167" mass="17991">MDSTELDSLDRIELGHRINTAESKIMARAYHTGRDGFEPVIVHGDRRTNWGAFINGDELSIPGGTLTPSTDSTNDCRLADVVKPTTIRRVVDKLVTRDGLTRDEARAGMLYDAFDSSAGEVADRVGINEDNVESVVTTANAKLSGEVSLKGSEQLVSTVSVDPADAR</sequence>
<dbReference type="EMBL" id="CP040330">
    <property type="protein sequence ID" value="QCS43639.1"/>
    <property type="molecule type" value="Genomic_DNA"/>
</dbReference>
<protein>
    <submittedName>
        <fullName evidence="1">Uncharacterized protein</fullName>
    </submittedName>
</protein>
<dbReference type="RefSeq" id="WP_138246092.1">
    <property type="nucleotide sequence ID" value="NZ_CP040330.1"/>
</dbReference>
<dbReference type="AlphaFoldDB" id="A0A4P8WJI5"/>
<dbReference type="GeneID" id="40266657"/>
<evidence type="ECO:0000313" key="1">
    <source>
        <dbReference type="EMBL" id="QCS43639.1"/>
    </source>
</evidence>
<gene>
    <name evidence="1" type="ORF">FEJ81_15250</name>
</gene>
<reference evidence="2" key="1">
    <citation type="submission" date="2019-05" db="EMBL/GenBank/DDBJ databases">
        <title>Genome sequence and methylation pattern of the halophilic Archaeon Natrinema versiforme BOL5-4.</title>
        <authorList>
            <person name="DasSarma P."/>
            <person name="Anton B.P."/>
            <person name="DasSarma S.L."/>
            <person name="Martinez F.L."/>
            <person name="Guzman D."/>
            <person name="Roberts R.J."/>
            <person name="DasSarma S."/>
        </authorList>
    </citation>
    <scope>NUCLEOTIDE SEQUENCE [LARGE SCALE GENOMIC DNA]</scope>
    <source>
        <strain evidence="2">BOL5-4</strain>
    </source>
</reference>
<dbReference type="Proteomes" id="UP000302218">
    <property type="component" value="Chromosome"/>
</dbReference>
<name>A0A4P8WJI5_9EURY</name>
<proteinExistence type="predicted"/>
<dbReference type="KEGG" id="nvr:FEJ81_15250"/>
<evidence type="ECO:0000313" key="2">
    <source>
        <dbReference type="Proteomes" id="UP000302218"/>
    </source>
</evidence>
<organism evidence="1 2">
    <name type="scientific">Natrinema versiforme</name>
    <dbReference type="NCBI Taxonomy" id="88724"/>
    <lineage>
        <taxon>Archaea</taxon>
        <taxon>Methanobacteriati</taxon>
        <taxon>Methanobacteriota</taxon>
        <taxon>Stenosarchaea group</taxon>
        <taxon>Halobacteria</taxon>
        <taxon>Halobacteriales</taxon>
        <taxon>Natrialbaceae</taxon>
        <taxon>Natrinema</taxon>
    </lineage>
</organism>